<name>A0A8S1QWY6_9CILI</name>
<dbReference type="PANTHER" id="PTHR19920">
    <property type="entry name" value="WD40 PROTEIN CIAO1"/>
    <property type="match status" value="1"/>
</dbReference>
<dbReference type="GO" id="GO:0016226">
    <property type="term" value="P:iron-sulfur cluster assembly"/>
    <property type="evidence" value="ECO:0007669"/>
    <property type="project" value="TreeGrafter"/>
</dbReference>
<dbReference type="PROSITE" id="PS50082">
    <property type="entry name" value="WD_REPEATS_2"/>
    <property type="match status" value="2"/>
</dbReference>
<evidence type="ECO:0000313" key="3">
    <source>
        <dbReference type="Proteomes" id="UP000692954"/>
    </source>
</evidence>
<dbReference type="OrthoDB" id="406844at2759"/>
<accession>A0A8S1QWY6</accession>
<keyword evidence="1" id="KW-0853">WD repeat</keyword>
<reference evidence="2" key="1">
    <citation type="submission" date="2021-01" db="EMBL/GenBank/DDBJ databases">
        <authorList>
            <consortium name="Genoscope - CEA"/>
            <person name="William W."/>
        </authorList>
    </citation>
    <scope>NUCLEOTIDE SEQUENCE</scope>
</reference>
<protein>
    <recommendedName>
        <fullName evidence="4">WD40-repeat-containing domain</fullName>
    </recommendedName>
</protein>
<evidence type="ECO:0008006" key="4">
    <source>
        <dbReference type="Google" id="ProtNLM"/>
    </source>
</evidence>
<feature type="repeat" description="WD" evidence="1">
    <location>
        <begin position="69"/>
        <end position="104"/>
    </location>
</feature>
<feature type="repeat" description="WD" evidence="1">
    <location>
        <begin position="114"/>
        <end position="146"/>
    </location>
</feature>
<dbReference type="AlphaFoldDB" id="A0A8S1QWY6"/>
<dbReference type="EMBL" id="CAJJDN010000124">
    <property type="protein sequence ID" value="CAD8119999.1"/>
    <property type="molecule type" value="Genomic_DNA"/>
</dbReference>
<dbReference type="Pfam" id="PF00400">
    <property type="entry name" value="WD40"/>
    <property type="match status" value="3"/>
</dbReference>
<dbReference type="PANTHER" id="PTHR19920:SF0">
    <property type="entry name" value="CYTOSOLIC IRON-SULFUR PROTEIN ASSEMBLY PROTEIN CIAO1-RELATED"/>
    <property type="match status" value="1"/>
</dbReference>
<dbReference type="SMART" id="SM00320">
    <property type="entry name" value="WD40"/>
    <property type="match status" value="4"/>
</dbReference>
<proteinExistence type="predicted"/>
<dbReference type="PROSITE" id="PS50294">
    <property type="entry name" value="WD_REPEATS_REGION"/>
    <property type="match status" value="2"/>
</dbReference>
<sequence length="343" mass="40221">MDSNNNQQNEAKKLEIKNFSYEIVSSYPSKGHSYAMAFNHDCSLLIAGFESQIHIYEHKEGVLIQKQILREHLYQVNTLKFFEKSNLFISSSSESVIIIWSIDSNNQWIPQQKLLGHTIQINCLELNQNEDLIVSGAYDKTIKFWEKQNQWICQQTISNQCGAVYQLSFNDSQNQLICCSDDPLILILQMSQNDQQWIVFQKIKLDQIGYRLCFIDDYLFTIQLTQGKLQFFESDQEIKTFKLKTELKLKSDSPQDQNIFFPLQYIKTKRLLVSKNYQNVHLIRIMENYQFHPVQSIQYDGTAIFGCLSKDGEYLITFDGEIDMYNNKQVGSYQLKIRKVKDL</sequence>
<dbReference type="InterPro" id="IPR001680">
    <property type="entry name" value="WD40_rpt"/>
</dbReference>
<evidence type="ECO:0000313" key="2">
    <source>
        <dbReference type="EMBL" id="CAD8119999.1"/>
    </source>
</evidence>
<gene>
    <name evidence="2" type="ORF">PSON_ATCC_30995.1.T1240018</name>
</gene>
<keyword evidence="3" id="KW-1185">Reference proteome</keyword>
<dbReference type="GO" id="GO:0097361">
    <property type="term" value="C:cytosolic [4Fe-4S] assembly targeting complex"/>
    <property type="evidence" value="ECO:0007669"/>
    <property type="project" value="TreeGrafter"/>
</dbReference>
<evidence type="ECO:0000256" key="1">
    <source>
        <dbReference type="PROSITE-ProRule" id="PRU00221"/>
    </source>
</evidence>
<organism evidence="2 3">
    <name type="scientific">Paramecium sonneborni</name>
    <dbReference type="NCBI Taxonomy" id="65129"/>
    <lineage>
        <taxon>Eukaryota</taxon>
        <taxon>Sar</taxon>
        <taxon>Alveolata</taxon>
        <taxon>Ciliophora</taxon>
        <taxon>Intramacronucleata</taxon>
        <taxon>Oligohymenophorea</taxon>
        <taxon>Peniculida</taxon>
        <taxon>Parameciidae</taxon>
        <taxon>Paramecium</taxon>
    </lineage>
</organism>
<dbReference type="Proteomes" id="UP000692954">
    <property type="component" value="Unassembled WGS sequence"/>
</dbReference>
<comment type="caution">
    <text evidence="2">The sequence shown here is derived from an EMBL/GenBank/DDBJ whole genome shotgun (WGS) entry which is preliminary data.</text>
</comment>